<evidence type="ECO:0000259" key="2">
    <source>
        <dbReference type="Pfam" id="PF00561"/>
    </source>
</evidence>
<dbReference type="Proteomes" id="UP000021816">
    <property type="component" value="Unassembled WGS sequence"/>
</dbReference>
<protein>
    <submittedName>
        <fullName evidence="3">Haloalkane dehalogenase</fullName>
        <ecNumber evidence="3">3.8.1.5</ecNumber>
    </submittedName>
</protein>
<dbReference type="PRINTS" id="PR00111">
    <property type="entry name" value="ABHYDROLASE"/>
</dbReference>
<dbReference type="PATRIC" id="fig|1454003.3.peg.1783"/>
<dbReference type="InterPro" id="IPR029058">
    <property type="entry name" value="AB_hydrolase_fold"/>
</dbReference>
<comment type="caution">
    <text evidence="3">The sequence shown here is derived from an EMBL/GenBank/DDBJ whole genome shotgun (WGS) entry which is preliminary data.</text>
</comment>
<dbReference type="PANTHER" id="PTHR43798:SF31">
    <property type="entry name" value="AB HYDROLASE SUPERFAMILY PROTEIN YCLE"/>
    <property type="match status" value="1"/>
</dbReference>
<accession>A0A011QP00</accession>
<gene>
    <name evidence="3" type="primary">dhlA</name>
    <name evidence="3" type="ORF">AW10_01732</name>
</gene>
<feature type="domain" description="AB hydrolase-1" evidence="2">
    <location>
        <begin position="46"/>
        <end position="284"/>
    </location>
</feature>
<evidence type="ECO:0000256" key="1">
    <source>
        <dbReference type="ARBA" id="ARBA00022801"/>
    </source>
</evidence>
<dbReference type="AlphaFoldDB" id="A0A011QP00"/>
<proteinExistence type="predicted"/>
<dbReference type="InterPro" id="IPR050266">
    <property type="entry name" value="AB_hydrolase_sf"/>
</dbReference>
<dbReference type="InterPro" id="IPR000073">
    <property type="entry name" value="AB_hydrolase_1"/>
</dbReference>
<evidence type="ECO:0000313" key="4">
    <source>
        <dbReference type="Proteomes" id="UP000021816"/>
    </source>
</evidence>
<dbReference type="EC" id="3.8.1.5" evidence="3"/>
<organism evidence="3 4">
    <name type="scientific">Candidatus Accumulibacter appositus</name>
    <dbReference type="NCBI Taxonomy" id="1454003"/>
    <lineage>
        <taxon>Bacteria</taxon>
        <taxon>Pseudomonadati</taxon>
        <taxon>Pseudomonadota</taxon>
        <taxon>Betaproteobacteria</taxon>
        <taxon>Candidatus Accumulibacter</taxon>
    </lineage>
</organism>
<dbReference type="STRING" id="1454003.AW10_01732"/>
<dbReference type="PANTHER" id="PTHR43798">
    <property type="entry name" value="MONOACYLGLYCEROL LIPASE"/>
    <property type="match status" value="1"/>
</dbReference>
<dbReference type="Gene3D" id="3.40.50.1820">
    <property type="entry name" value="alpha/beta hydrolase"/>
    <property type="match status" value="1"/>
</dbReference>
<dbReference type="EMBL" id="JEMX01000030">
    <property type="protein sequence ID" value="EXI80589.1"/>
    <property type="molecule type" value="Genomic_DNA"/>
</dbReference>
<sequence>MSVRADLSPWLAGPTPGLVEGAVRCASAAGLHRMAYSEWGERDNPNVLVCAHGLTRNGRDFDDLARAMAADYRVICPDVVGRGRSDWLRDPSYYVFPQYVADMMVLLARLDVDSVHWLGTSMGGLIGMWIASQDDSPISRLVLNDVGPLIPVASLQLIGDYVGRAPTFETYEDAEKYVRLVSEPFGHLTDTQWQHLTEYSLQRAADGRLEMRYDPAIGEPFRRQLSAGDVDLWPIYDAIRCPTLVVRGAESAVLTGATLQEMASRGPRPQTVEIAGIGHAPMFLDALQIGVVRDFLRIGLAI</sequence>
<evidence type="ECO:0000313" key="3">
    <source>
        <dbReference type="EMBL" id="EXI80589.1"/>
    </source>
</evidence>
<dbReference type="GO" id="GO:0018786">
    <property type="term" value="F:haloalkane dehalogenase activity"/>
    <property type="evidence" value="ECO:0007669"/>
    <property type="project" value="UniProtKB-EC"/>
</dbReference>
<dbReference type="Pfam" id="PF00561">
    <property type="entry name" value="Abhydrolase_1"/>
    <property type="match status" value="1"/>
</dbReference>
<dbReference type="SUPFAM" id="SSF53474">
    <property type="entry name" value="alpha/beta-Hydrolases"/>
    <property type="match status" value="1"/>
</dbReference>
<keyword evidence="1 3" id="KW-0378">Hydrolase</keyword>
<reference evidence="3 4" key="1">
    <citation type="submission" date="2014-02" db="EMBL/GenBank/DDBJ databases">
        <title>Expanding our view of genomic diversity in Candidatus Accumulibacter clades.</title>
        <authorList>
            <person name="Skennerton C.T."/>
            <person name="Barr J.J."/>
            <person name="Slater F.R."/>
            <person name="Bond P.L."/>
            <person name="Tyson G.W."/>
        </authorList>
    </citation>
    <scope>NUCLEOTIDE SEQUENCE [LARGE SCALE GENOMIC DNA]</scope>
    <source>
        <strain evidence="4">BA-92</strain>
    </source>
</reference>
<dbReference type="GO" id="GO:0016020">
    <property type="term" value="C:membrane"/>
    <property type="evidence" value="ECO:0007669"/>
    <property type="project" value="TreeGrafter"/>
</dbReference>
<name>A0A011QP00_9PROT</name>